<dbReference type="InterPro" id="IPR046053">
    <property type="entry name" value="DUF6011"/>
</dbReference>
<accession>A0ABP0NV45</accession>
<sequence>MNRQRHRPIAGQMSLIGDPPVQYCGGCGRMLKDHRSRQRGFGPHCWLIQQGKLVPRFRCRSCKKRIEADAEFCPRCGEASLMNVQLITADKEQAREKLRAYRHDRHKDAEEEYRACAEAYEAWTTKSAPRLAIAAADRKQVELVWHGTSQIATFDARRSGRASDRLRISIDMRIIRGKWGRAYEEYRACAEAYEALAEGTPLIDIEQAIRSGGLDDEVRPRLAIAAADRKQVELVWHGTSPIATFDARRSGRASDRLRISIDMRIIRGKWGRAYARVPMVPADVRPEKGQLRDWHILWEVDEWADRPFLAEPPRDPLLLKHIRGSLYAVLAQWDLT</sequence>
<dbReference type="EMBL" id="CAXAMM010031012">
    <property type="protein sequence ID" value="CAK9067371.1"/>
    <property type="molecule type" value="Genomic_DNA"/>
</dbReference>
<evidence type="ECO:0000313" key="1">
    <source>
        <dbReference type="EMBL" id="CAK9067371.1"/>
    </source>
</evidence>
<evidence type="ECO:0008006" key="3">
    <source>
        <dbReference type="Google" id="ProtNLM"/>
    </source>
</evidence>
<reference evidence="1 2" key="1">
    <citation type="submission" date="2024-02" db="EMBL/GenBank/DDBJ databases">
        <authorList>
            <person name="Chen Y."/>
            <person name="Shah S."/>
            <person name="Dougan E. K."/>
            <person name="Thang M."/>
            <person name="Chan C."/>
        </authorList>
    </citation>
    <scope>NUCLEOTIDE SEQUENCE [LARGE SCALE GENOMIC DNA]</scope>
</reference>
<dbReference type="Pfam" id="PF19474">
    <property type="entry name" value="DUF6011"/>
    <property type="match status" value="1"/>
</dbReference>
<dbReference type="InterPro" id="IPR036283">
    <property type="entry name" value="NOB1_Zf-like_sf"/>
</dbReference>
<evidence type="ECO:0000313" key="2">
    <source>
        <dbReference type="Proteomes" id="UP001642464"/>
    </source>
</evidence>
<gene>
    <name evidence="1" type="ORF">SCF082_LOCUS34116</name>
</gene>
<keyword evidence="2" id="KW-1185">Reference proteome</keyword>
<proteinExistence type="predicted"/>
<feature type="non-terminal residue" evidence="1">
    <location>
        <position position="336"/>
    </location>
</feature>
<comment type="caution">
    <text evidence="1">The sequence shown here is derived from an EMBL/GenBank/DDBJ whole genome shotgun (WGS) entry which is preliminary data.</text>
</comment>
<organism evidence="1 2">
    <name type="scientific">Durusdinium trenchii</name>
    <dbReference type="NCBI Taxonomy" id="1381693"/>
    <lineage>
        <taxon>Eukaryota</taxon>
        <taxon>Sar</taxon>
        <taxon>Alveolata</taxon>
        <taxon>Dinophyceae</taxon>
        <taxon>Suessiales</taxon>
        <taxon>Symbiodiniaceae</taxon>
        <taxon>Durusdinium</taxon>
    </lineage>
</organism>
<dbReference type="SUPFAM" id="SSF144206">
    <property type="entry name" value="NOB1 zinc finger-like"/>
    <property type="match status" value="1"/>
</dbReference>
<protein>
    <recommendedName>
        <fullName evidence="3">Zinc-ribbon domain-containing protein</fullName>
    </recommendedName>
</protein>
<dbReference type="Proteomes" id="UP001642464">
    <property type="component" value="Unassembled WGS sequence"/>
</dbReference>
<name>A0ABP0NV45_9DINO</name>